<evidence type="ECO:0008006" key="5">
    <source>
        <dbReference type="Google" id="ProtNLM"/>
    </source>
</evidence>
<reference evidence="4" key="1">
    <citation type="journal article" date="2017" name="Front. Plant Sci.">
        <title>Climate Clever Clovers: New Paradigm to Reduce the Environmental Footprint of Ruminants by Breeding Low Methanogenic Forages Utilizing Haplotype Variation.</title>
        <authorList>
            <person name="Kaur P."/>
            <person name="Appels R."/>
            <person name="Bayer P.E."/>
            <person name="Keeble-Gagnere G."/>
            <person name="Wang J."/>
            <person name="Hirakawa H."/>
            <person name="Shirasawa K."/>
            <person name="Vercoe P."/>
            <person name="Stefanova K."/>
            <person name="Durmic Z."/>
            <person name="Nichols P."/>
            <person name="Revell C."/>
            <person name="Isobe S.N."/>
            <person name="Edwards D."/>
            <person name="Erskine W."/>
        </authorList>
    </citation>
    <scope>NUCLEOTIDE SEQUENCE [LARGE SCALE GENOMIC DNA]</scope>
    <source>
        <strain evidence="4">cv. Daliak</strain>
    </source>
</reference>
<dbReference type="OrthoDB" id="1107223at2759"/>
<dbReference type="EMBL" id="DF973467">
    <property type="protein sequence ID" value="GAU31744.1"/>
    <property type="molecule type" value="Genomic_DNA"/>
</dbReference>
<dbReference type="InterPro" id="IPR026960">
    <property type="entry name" value="RVT-Znf"/>
</dbReference>
<keyword evidence="4" id="KW-1185">Reference proteome</keyword>
<feature type="domain" description="Reverse transcriptase zinc-binding" evidence="2">
    <location>
        <begin position="284"/>
        <end position="367"/>
    </location>
</feature>
<dbReference type="AlphaFoldDB" id="A0A2Z6MGQ6"/>
<accession>A0A2Z6MGQ6</accession>
<dbReference type="InterPro" id="IPR000477">
    <property type="entry name" value="RT_dom"/>
</dbReference>
<protein>
    <recommendedName>
        <fullName evidence="5">Reverse transcriptase domain-containing protein</fullName>
    </recommendedName>
</protein>
<organism evidence="3 4">
    <name type="scientific">Trifolium subterraneum</name>
    <name type="common">Subterranean clover</name>
    <dbReference type="NCBI Taxonomy" id="3900"/>
    <lineage>
        <taxon>Eukaryota</taxon>
        <taxon>Viridiplantae</taxon>
        <taxon>Streptophyta</taxon>
        <taxon>Embryophyta</taxon>
        <taxon>Tracheophyta</taxon>
        <taxon>Spermatophyta</taxon>
        <taxon>Magnoliopsida</taxon>
        <taxon>eudicotyledons</taxon>
        <taxon>Gunneridae</taxon>
        <taxon>Pentapetalae</taxon>
        <taxon>rosids</taxon>
        <taxon>fabids</taxon>
        <taxon>Fabales</taxon>
        <taxon>Fabaceae</taxon>
        <taxon>Papilionoideae</taxon>
        <taxon>50 kb inversion clade</taxon>
        <taxon>NPAAA clade</taxon>
        <taxon>Hologalegina</taxon>
        <taxon>IRL clade</taxon>
        <taxon>Trifolieae</taxon>
        <taxon>Trifolium</taxon>
    </lineage>
</organism>
<dbReference type="Pfam" id="PF13966">
    <property type="entry name" value="zf-RVT"/>
    <property type="match status" value="1"/>
</dbReference>
<dbReference type="PANTHER" id="PTHR33116">
    <property type="entry name" value="REVERSE TRANSCRIPTASE ZINC-BINDING DOMAIN-CONTAINING PROTEIN-RELATED-RELATED"/>
    <property type="match status" value="1"/>
</dbReference>
<dbReference type="PANTHER" id="PTHR33116:SF80">
    <property type="entry name" value="REVERSE TRANSCRIPTASE ZINC-BINDING DOMAIN-CONTAINING PROTEIN"/>
    <property type="match status" value="1"/>
</dbReference>
<evidence type="ECO:0000313" key="3">
    <source>
        <dbReference type="EMBL" id="GAU31744.1"/>
    </source>
</evidence>
<gene>
    <name evidence="3" type="ORF">TSUD_146310</name>
</gene>
<dbReference type="Pfam" id="PF00078">
    <property type="entry name" value="RVT_1"/>
    <property type="match status" value="1"/>
</dbReference>
<evidence type="ECO:0000259" key="1">
    <source>
        <dbReference type="Pfam" id="PF00078"/>
    </source>
</evidence>
<evidence type="ECO:0000259" key="2">
    <source>
        <dbReference type="Pfam" id="PF13966"/>
    </source>
</evidence>
<sequence>MSISINGAQKGYFKCLRGVRQGDPISPILFFLAEEVLSRGISNLVQEGKIELIKGSRNSPVPSHCLYADDIMVFCKGKFASLQALQALFTSYASCSGQVGSLPFNYLGVPIFKVYTWPVSLLKTIETWSRNFIWSGDINKRKLVTVAWKYVCVPYSEGGLGLRSLISLNEDSNLKLCWDFLHSEESWAQILRNRALRNGKVIGHHISSSLWSSIKSEFSCLMENSNWLVGNGKDIKLWEDSWCGEPLQITNNDLTWLPNKQVTLSNQSVPDKLIWKHNSCGVMSMKDAYKFKRSKTGLKSWAKLIWCNEIPPSQSLLVWRLMLDKIPTDEKLMTRGCNLPSMCSLCCTTAESTFHLFFSCQFAFNLWCWLATILNLTIQFQCMEDLWRLCDRAWSPRCKVAIKSTIVNIINSIWMARNKARFNNRANHWKNVVSWISANTLIADNRTSLCSNASLSDFRILKHFNISIHPPRAPCIKEIIWKPPCASWVKCNSDGASTHASSSCGGIFRNHHADFYVALQKTLGSTRLILLNFVGQ</sequence>
<dbReference type="Proteomes" id="UP000242715">
    <property type="component" value="Unassembled WGS sequence"/>
</dbReference>
<feature type="domain" description="Reverse transcriptase" evidence="1">
    <location>
        <begin position="5"/>
        <end position="93"/>
    </location>
</feature>
<proteinExistence type="predicted"/>
<evidence type="ECO:0000313" key="4">
    <source>
        <dbReference type="Proteomes" id="UP000242715"/>
    </source>
</evidence>
<name>A0A2Z6MGQ6_TRISU</name>